<evidence type="ECO:0000256" key="4">
    <source>
        <dbReference type="ARBA" id="ARBA00014791"/>
    </source>
</evidence>
<evidence type="ECO:0000256" key="18">
    <source>
        <dbReference type="RuleBase" id="RU003691"/>
    </source>
</evidence>
<accession>C7M2C2</accession>
<dbReference type="PRINTS" id="PR00368">
    <property type="entry name" value="FADPNR"/>
</dbReference>
<dbReference type="InterPro" id="IPR012999">
    <property type="entry name" value="Pyr_OxRdtase_I_AS"/>
</dbReference>
<dbReference type="InterPro" id="IPR004099">
    <property type="entry name" value="Pyr_nucl-diS_OxRdtase_dimer"/>
</dbReference>
<comment type="similarity">
    <text evidence="1 18">Belongs to the class-I pyridine nucleotide-disulfide oxidoreductase family.</text>
</comment>
<dbReference type="SUPFAM" id="SSF51905">
    <property type="entry name" value="FAD/NAD(P)-binding domain"/>
    <property type="match status" value="1"/>
</dbReference>
<evidence type="ECO:0000256" key="14">
    <source>
        <dbReference type="ARBA" id="ARBA00031725"/>
    </source>
</evidence>
<evidence type="ECO:0000256" key="13">
    <source>
        <dbReference type="ARBA" id="ARBA00023284"/>
    </source>
</evidence>
<dbReference type="PANTHER" id="PTHR43014:SF4">
    <property type="entry name" value="PYRIDINE NUCLEOTIDE-DISULFIDE OXIDOREDUCTASE RCLA-RELATED"/>
    <property type="match status" value="1"/>
</dbReference>
<evidence type="ECO:0000256" key="5">
    <source>
        <dbReference type="ARBA" id="ARBA00022466"/>
    </source>
</evidence>
<evidence type="ECO:0000256" key="11">
    <source>
        <dbReference type="ARBA" id="ARBA00023002"/>
    </source>
</evidence>
<gene>
    <name evidence="21" type="ordered locus">Afer_2009</name>
</gene>
<dbReference type="Proteomes" id="UP000000771">
    <property type="component" value="Chromosome"/>
</dbReference>
<evidence type="ECO:0000256" key="16">
    <source>
        <dbReference type="PIRSR" id="PIRSR000350-3"/>
    </source>
</evidence>
<feature type="binding site" evidence="16">
    <location>
        <position position="313"/>
    </location>
    <ligand>
        <name>FAD</name>
        <dbReference type="ChEBI" id="CHEBI:57692"/>
    </ligand>
</feature>
<dbReference type="AlphaFoldDB" id="C7M2C2"/>
<dbReference type="EC" id="1.16.1.1" evidence="3"/>
<sequence length="471" mass="48622">MVMSTLHASAPWDLGIIGSGSAAFAAALEARARGASVVLIERDALGGTCVNVGCVPSKALLVAAHRRSLAASAYPGLGAETLPIDHDELAAGVRGVVSSLVKRKYRDLAERMGIDVRYGTARFVSDETVSVGGDELTARRWIIATGAHAVLPSVDGLDPAELWTSTDALTALEIPARVAIIGAGSIGLELATAYSGLGARVHLIESTPQAVASAPLELTGALVEHLRASGVAVALTTTVGSAQATTSGWLLQLQGPEGATQVEVDRVIAAVGRRPTTENLGLETVGVELGARGEVVVDATMRTSNRGIWAAGDVTGGPQYVYVAAAQGALAARNALSDGDEHFDDRAIPAVVFTDPPLAQVGLTLDEAQHQGYDAESTTFSFADLPRAIVEHATEGLAVMVAERTSGRLLGVHLWGVNAAEVIQSAVLALRTNLTISDLATTWAPYLTASEALRLAAQSFTTDVANLSCCA</sequence>
<dbReference type="InterPro" id="IPR021179">
    <property type="entry name" value="Mercury_reductase_MerA"/>
</dbReference>
<evidence type="ECO:0000313" key="22">
    <source>
        <dbReference type="Proteomes" id="UP000000771"/>
    </source>
</evidence>
<comment type="catalytic activity">
    <reaction evidence="15">
        <text>Hg + NADP(+) + H(+) = Hg(2+) + NADPH</text>
        <dbReference type="Rhea" id="RHEA:23856"/>
        <dbReference type="ChEBI" id="CHEBI:15378"/>
        <dbReference type="ChEBI" id="CHEBI:16170"/>
        <dbReference type="ChEBI" id="CHEBI:16793"/>
        <dbReference type="ChEBI" id="CHEBI:57783"/>
        <dbReference type="ChEBI" id="CHEBI:58349"/>
        <dbReference type="EC" id="1.16.1.1"/>
    </reaction>
</comment>
<keyword evidence="13 18" id="KW-0676">Redox-active center</keyword>
<dbReference type="InterPro" id="IPR036188">
    <property type="entry name" value="FAD/NAD-bd_sf"/>
</dbReference>
<dbReference type="PANTHER" id="PTHR43014">
    <property type="entry name" value="MERCURIC REDUCTASE"/>
    <property type="match status" value="1"/>
</dbReference>
<dbReference type="EMBL" id="CP001631">
    <property type="protein sequence ID" value="ACU54911.1"/>
    <property type="molecule type" value="Genomic_DNA"/>
</dbReference>
<dbReference type="GO" id="GO:0016152">
    <property type="term" value="F:mercury (II) reductase (NADP+) activity"/>
    <property type="evidence" value="ECO:0007669"/>
    <property type="project" value="UniProtKB-EC"/>
</dbReference>
<evidence type="ECO:0000256" key="2">
    <source>
        <dbReference type="ARBA" id="ARBA00011738"/>
    </source>
</evidence>
<dbReference type="Pfam" id="PF07992">
    <property type="entry name" value="Pyr_redox_2"/>
    <property type="match status" value="1"/>
</dbReference>
<feature type="binding site" evidence="16">
    <location>
        <position position="272"/>
    </location>
    <ligand>
        <name>NAD(+)</name>
        <dbReference type="ChEBI" id="CHEBI:57540"/>
    </ligand>
</feature>
<dbReference type="SUPFAM" id="SSF55424">
    <property type="entry name" value="FAD/NAD-linked reductases, dimerisation (C-terminal) domain"/>
    <property type="match status" value="1"/>
</dbReference>
<evidence type="ECO:0000256" key="9">
    <source>
        <dbReference type="ARBA" id="ARBA00022857"/>
    </source>
</evidence>
<dbReference type="OrthoDB" id="4678789at2"/>
<proteinExistence type="inferred from homology"/>
<dbReference type="GO" id="GO:0050787">
    <property type="term" value="P:detoxification of mercury ion"/>
    <property type="evidence" value="ECO:0007669"/>
    <property type="project" value="InterPro"/>
</dbReference>
<feature type="binding site" evidence="16">
    <location>
        <position position="58"/>
    </location>
    <ligand>
        <name>FAD</name>
        <dbReference type="ChEBI" id="CHEBI:57692"/>
    </ligand>
</feature>
<evidence type="ECO:0000256" key="12">
    <source>
        <dbReference type="ARBA" id="ARBA00023157"/>
    </source>
</evidence>
<dbReference type="GO" id="GO:0016668">
    <property type="term" value="F:oxidoreductase activity, acting on a sulfur group of donors, NAD(P) as acceptor"/>
    <property type="evidence" value="ECO:0007669"/>
    <property type="project" value="InterPro"/>
</dbReference>
<reference evidence="21 22" key="1">
    <citation type="journal article" date="2009" name="Stand. Genomic Sci.">
        <title>Complete genome sequence of Acidimicrobium ferrooxidans type strain (ICP).</title>
        <authorList>
            <person name="Clum A."/>
            <person name="Nolan M."/>
            <person name="Lang E."/>
            <person name="Glavina Del Rio T."/>
            <person name="Tice H."/>
            <person name="Copeland A."/>
            <person name="Cheng J.F."/>
            <person name="Lucas S."/>
            <person name="Chen F."/>
            <person name="Bruce D."/>
            <person name="Goodwin L."/>
            <person name="Pitluck S."/>
            <person name="Ivanova N."/>
            <person name="Mavrommatis K."/>
            <person name="Mikhailova N."/>
            <person name="Pati A."/>
            <person name="Chen A."/>
            <person name="Palaniappan K."/>
            <person name="Goker M."/>
            <person name="Spring S."/>
            <person name="Land M."/>
            <person name="Hauser L."/>
            <person name="Chang Y.J."/>
            <person name="Jeffries C.C."/>
            <person name="Chain P."/>
            <person name="Bristow J."/>
            <person name="Eisen J.A."/>
            <person name="Markowitz V."/>
            <person name="Hugenholtz P."/>
            <person name="Kyrpides N.C."/>
            <person name="Klenk H.P."/>
            <person name="Lapidus A."/>
        </authorList>
    </citation>
    <scope>NUCLEOTIDE SEQUENCE [LARGE SCALE GENOMIC DNA]</scope>
    <source>
        <strain evidence="22">DSM 10331 / JCM 15462 / NBRC 103882 / ICP</strain>
    </source>
</reference>
<dbReference type="eggNOG" id="COG1249">
    <property type="taxonomic scope" value="Bacteria"/>
</dbReference>
<comment type="cofactor">
    <cofactor evidence="16">
        <name>FAD</name>
        <dbReference type="ChEBI" id="CHEBI:57692"/>
    </cofactor>
    <text evidence="16">Binds 1 FAD per subunit.</text>
</comment>
<dbReference type="PIRSF" id="PIRSF000350">
    <property type="entry name" value="Mercury_reductase_MerA"/>
    <property type="match status" value="1"/>
</dbReference>
<evidence type="ECO:0000256" key="3">
    <source>
        <dbReference type="ARBA" id="ARBA00012661"/>
    </source>
</evidence>
<keyword evidence="16" id="KW-0547">Nucleotide-binding</keyword>
<dbReference type="PROSITE" id="PS00076">
    <property type="entry name" value="PYRIDINE_REDOX_1"/>
    <property type="match status" value="1"/>
</dbReference>
<name>C7M2C2_ACIFD</name>
<dbReference type="HOGENOM" id="CLU_016755_1_1_11"/>
<dbReference type="GO" id="GO:0003955">
    <property type="term" value="F:NAD(P)H dehydrogenase (quinone) activity"/>
    <property type="evidence" value="ECO:0007669"/>
    <property type="project" value="TreeGrafter"/>
</dbReference>
<protein>
    <recommendedName>
        <fullName evidence="4">Mercuric reductase</fullName>
        <ecNumber evidence="3">1.16.1.1</ecNumber>
    </recommendedName>
    <alternativeName>
        <fullName evidence="14">Hg(II) reductase</fullName>
    </alternativeName>
</protein>
<evidence type="ECO:0000256" key="10">
    <source>
        <dbReference type="ARBA" id="ARBA00022914"/>
    </source>
</evidence>
<organism evidence="21 22">
    <name type="scientific">Acidimicrobium ferrooxidans (strain DSM 10331 / JCM 15462 / NBRC 103882 / ICP)</name>
    <dbReference type="NCBI Taxonomy" id="525909"/>
    <lineage>
        <taxon>Bacteria</taxon>
        <taxon>Bacillati</taxon>
        <taxon>Actinomycetota</taxon>
        <taxon>Acidimicrobiia</taxon>
        <taxon>Acidimicrobiales</taxon>
        <taxon>Acidimicrobiaceae</taxon>
        <taxon>Acidimicrobium</taxon>
    </lineage>
</organism>
<feature type="binding site" evidence="16">
    <location>
        <begin position="182"/>
        <end position="189"/>
    </location>
    <ligand>
        <name>NAD(+)</name>
        <dbReference type="ChEBI" id="CHEBI:57540"/>
    </ligand>
</feature>
<dbReference type="STRING" id="525909.Afer_2009"/>
<dbReference type="FunFam" id="3.30.390.30:FF:000001">
    <property type="entry name" value="Dihydrolipoyl dehydrogenase"/>
    <property type="match status" value="1"/>
</dbReference>
<evidence type="ECO:0000259" key="19">
    <source>
        <dbReference type="Pfam" id="PF02852"/>
    </source>
</evidence>
<keyword evidence="9" id="KW-0521">NADP</keyword>
<feature type="domain" description="Pyridine nucleotide-disulphide oxidoreductase dimerisation" evidence="19">
    <location>
        <begin position="348"/>
        <end position="456"/>
    </location>
</feature>
<keyword evidence="5" id="KW-0475">Mercuric resistance</keyword>
<evidence type="ECO:0000256" key="7">
    <source>
        <dbReference type="ARBA" id="ARBA00022723"/>
    </source>
</evidence>
<dbReference type="Gene3D" id="3.30.390.30">
    <property type="match status" value="1"/>
</dbReference>
<keyword evidence="11 18" id="KW-0560">Oxidoreductase</keyword>
<feature type="domain" description="FAD/NAD(P)-binding" evidence="20">
    <location>
        <begin position="14"/>
        <end position="328"/>
    </location>
</feature>
<keyword evidence="6 18" id="KW-0285">Flavoprotein</keyword>
<dbReference type="GO" id="GO:0050660">
    <property type="term" value="F:flavin adenine dinucleotide binding"/>
    <property type="evidence" value="ECO:0007669"/>
    <property type="project" value="InterPro"/>
</dbReference>
<comment type="subunit">
    <text evidence="2">Homodimer.</text>
</comment>
<dbReference type="GO" id="GO:0045340">
    <property type="term" value="F:mercury ion binding"/>
    <property type="evidence" value="ECO:0007669"/>
    <property type="project" value="InterPro"/>
</dbReference>
<evidence type="ECO:0000256" key="8">
    <source>
        <dbReference type="ARBA" id="ARBA00022827"/>
    </source>
</evidence>
<dbReference type="Gene3D" id="3.50.50.60">
    <property type="entry name" value="FAD/NAD(P)-binding domain"/>
    <property type="match status" value="2"/>
</dbReference>
<keyword evidence="10" id="KW-0476">Mercury</keyword>
<feature type="binding site" evidence="16">
    <location>
        <position position="205"/>
    </location>
    <ligand>
        <name>NAD(+)</name>
        <dbReference type="ChEBI" id="CHEBI:57540"/>
    </ligand>
</feature>
<keyword evidence="12" id="KW-1015">Disulfide bond</keyword>
<dbReference type="PRINTS" id="PR00411">
    <property type="entry name" value="PNDRDTASEI"/>
</dbReference>
<dbReference type="GO" id="GO:0050661">
    <property type="term" value="F:NADP binding"/>
    <property type="evidence" value="ECO:0007669"/>
    <property type="project" value="InterPro"/>
</dbReference>
<evidence type="ECO:0000259" key="20">
    <source>
        <dbReference type="Pfam" id="PF07992"/>
    </source>
</evidence>
<evidence type="ECO:0000256" key="15">
    <source>
        <dbReference type="ARBA" id="ARBA00048984"/>
    </source>
</evidence>
<evidence type="ECO:0000256" key="17">
    <source>
        <dbReference type="PIRSR" id="PIRSR000350-4"/>
    </source>
</evidence>
<dbReference type="InterPro" id="IPR016156">
    <property type="entry name" value="FAD/NAD-linked_Rdtase_dimer_sf"/>
</dbReference>
<keyword evidence="8 16" id="KW-0274">FAD</keyword>
<dbReference type="NCBIfam" id="TIGR02053">
    <property type="entry name" value="MerA"/>
    <property type="match status" value="1"/>
</dbReference>
<dbReference type="InterPro" id="IPR023753">
    <property type="entry name" value="FAD/NAD-binding_dom"/>
</dbReference>
<keyword evidence="16" id="KW-0520">NAD</keyword>
<dbReference type="KEGG" id="afo:Afer_2009"/>
<evidence type="ECO:0000256" key="6">
    <source>
        <dbReference type="ARBA" id="ARBA00022630"/>
    </source>
</evidence>
<dbReference type="InterPro" id="IPR001100">
    <property type="entry name" value="Pyr_nuc-diS_OxRdtase"/>
</dbReference>
<evidence type="ECO:0000256" key="1">
    <source>
        <dbReference type="ARBA" id="ARBA00007532"/>
    </source>
</evidence>
<dbReference type="Pfam" id="PF02852">
    <property type="entry name" value="Pyr_redox_dim"/>
    <property type="match status" value="1"/>
</dbReference>
<feature type="disulfide bond" description="Redox-active" evidence="17">
    <location>
        <begin position="49"/>
        <end position="54"/>
    </location>
</feature>
<keyword evidence="22" id="KW-1185">Reference proteome</keyword>
<keyword evidence="7" id="KW-0479">Metal-binding</keyword>
<evidence type="ECO:0000313" key="21">
    <source>
        <dbReference type="EMBL" id="ACU54911.1"/>
    </source>
</evidence>